<evidence type="ECO:0000313" key="2">
    <source>
        <dbReference type="EMBL" id="PWN33481.1"/>
    </source>
</evidence>
<sequence>MESPELDRRSADPSGSKKGPNPNRDYKQHFLRQKQRYDAASSDQIARNRELSRASLKQMKLQDEIEFLLDAIAGEKHRRKNIARRNDSSAAKSNSVDAAIETTEKEDVKPIIQAVDHTPKQTEAQQVDDELDDLMQEDTTETNSRRPDRRSGGRQSRISVTAPAPNPESASASGSVKRRRASYSDTDDELLESAGLSSTKRARND</sequence>
<gene>
    <name evidence="2" type="ORF">FA14DRAFT_173276</name>
</gene>
<reference evidence="2 3" key="1">
    <citation type="journal article" date="2018" name="Mol. Biol. Evol.">
        <title>Broad Genomic Sampling Reveals a Smut Pathogenic Ancestry of the Fungal Clade Ustilaginomycotina.</title>
        <authorList>
            <person name="Kijpornyongpan T."/>
            <person name="Mondo S.J."/>
            <person name="Barry K."/>
            <person name="Sandor L."/>
            <person name="Lee J."/>
            <person name="Lipzen A."/>
            <person name="Pangilinan J."/>
            <person name="LaButti K."/>
            <person name="Hainaut M."/>
            <person name="Henrissat B."/>
            <person name="Grigoriev I.V."/>
            <person name="Spatafora J.W."/>
            <person name="Aime M.C."/>
        </authorList>
    </citation>
    <scope>NUCLEOTIDE SEQUENCE [LARGE SCALE GENOMIC DNA]</scope>
    <source>
        <strain evidence="2 3">MCA 3882</strain>
    </source>
</reference>
<dbReference type="RefSeq" id="XP_025353783.1">
    <property type="nucleotide sequence ID" value="XM_025500467.1"/>
</dbReference>
<feature type="region of interest" description="Disordered" evidence="1">
    <location>
        <begin position="1"/>
        <end position="27"/>
    </location>
</feature>
<dbReference type="STRING" id="1280837.A0A316VBX4"/>
<name>A0A316VBX4_9BASI</name>
<dbReference type="Proteomes" id="UP000245771">
    <property type="component" value="Unassembled WGS sequence"/>
</dbReference>
<evidence type="ECO:0000256" key="1">
    <source>
        <dbReference type="SAM" id="MobiDB-lite"/>
    </source>
</evidence>
<dbReference type="EMBL" id="KZ819604">
    <property type="protein sequence ID" value="PWN33481.1"/>
    <property type="molecule type" value="Genomic_DNA"/>
</dbReference>
<organism evidence="2 3">
    <name type="scientific">Meira miltonrushii</name>
    <dbReference type="NCBI Taxonomy" id="1280837"/>
    <lineage>
        <taxon>Eukaryota</taxon>
        <taxon>Fungi</taxon>
        <taxon>Dikarya</taxon>
        <taxon>Basidiomycota</taxon>
        <taxon>Ustilaginomycotina</taxon>
        <taxon>Exobasidiomycetes</taxon>
        <taxon>Exobasidiales</taxon>
        <taxon>Brachybasidiaceae</taxon>
        <taxon>Meira</taxon>
    </lineage>
</organism>
<evidence type="ECO:0000313" key="3">
    <source>
        <dbReference type="Proteomes" id="UP000245771"/>
    </source>
</evidence>
<feature type="region of interest" description="Disordered" evidence="1">
    <location>
        <begin position="80"/>
        <end position="205"/>
    </location>
</feature>
<dbReference type="InParanoid" id="A0A316VBX4"/>
<proteinExistence type="predicted"/>
<accession>A0A316VBX4</accession>
<protein>
    <submittedName>
        <fullName evidence="2">Uncharacterized protein</fullName>
    </submittedName>
</protein>
<feature type="compositionally biased region" description="Acidic residues" evidence="1">
    <location>
        <begin position="126"/>
        <end position="140"/>
    </location>
</feature>
<dbReference type="OrthoDB" id="2442602at2759"/>
<keyword evidence="3" id="KW-1185">Reference proteome</keyword>
<dbReference type="AlphaFoldDB" id="A0A316VBX4"/>
<feature type="compositionally biased region" description="Basic and acidic residues" evidence="1">
    <location>
        <begin position="1"/>
        <end position="11"/>
    </location>
</feature>
<dbReference type="GeneID" id="37022248"/>